<name>A0A4U9V0W5_SERFO</name>
<dbReference type="Pfam" id="PF13538">
    <property type="entry name" value="UvrD_C_2"/>
    <property type="match status" value="1"/>
</dbReference>
<reference evidence="2" key="1">
    <citation type="submission" date="2019-05" db="EMBL/GenBank/DDBJ databases">
        <authorList>
            <consortium name="Pathogen Informatics"/>
        </authorList>
    </citation>
    <scope>NUCLEOTIDE SEQUENCE [LARGE SCALE GENOMIC DNA]</scope>
    <source>
        <strain evidence="2">NCTC12965</strain>
    </source>
</reference>
<dbReference type="InterPro" id="IPR027351">
    <property type="entry name" value="(+)RNA_virus_helicase_core_dom"/>
</dbReference>
<dbReference type="FunFam" id="3.40.50.300:FF:000965">
    <property type="entry name" value="RecBCD enzyme subunit RecD"/>
    <property type="match status" value="1"/>
</dbReference>
<organism evidence="2">
    <name type="scientific">Serratia fonticola</name>
    <dbReference type="NCBI Taxonomy" id="47917"/>
    <lineage>
        <taxon>Bacteria</taxon>
        <taxon>Pseudomonadati</taxon>
        <taxon>Pseudomonadota</taxon>
        <taxon>Gammaproteobacteria</taxon>
        <taxon>Enterobacterales</taxon>
        <taxon>Yersiniaceae</taxon>
        <taxon>Serratia</taxon>
    </lineage>
</organism>
<protein>
    <submittedName>
        <fullName evidence="2">Exodeoxyribonuclease V alpha chain</fullName>
        <ecNumber evidence="2">3.1.11.5</ecNumber>
    </submittedName>
</protein>
<feature type="domain" description="(+)RNA virus helicase C-terminal" evidence="1">
    <location>
        <begin position="1"/>
        <end position="118"/>
    </location>
</feature>
<dbReference type="SUPFAM" id="SSF52540">
    <property type="entry name" value="P-loop containing nucleoside triphosphate hydrolases"/>
    <property type="match status" value="1"/>
</dbReference>
<dbReference type="EC" id="3.1.11.5" evidence="2"/>
<evidence type="ECO:0000313" key="2">
    <source>
        <dbReference type="EMBL" id="VTR40025.1"/>
    </source>
</evidence>
<dbReference type="GO" id="GO:0008854">
    <property type="term" value="F:exodeoxyribonuclease V activity"/>
    <property type="evidence" value="ECO:0007669"/>
    <property type="project" value="UniProtKB-EC"/>
</dbReference>
<dbReference type="Gene3D" id="2.30.30.940">
    <property type="match status" value="1"/>
</dbReference>
<dbReference type="GO" id="GO:0005524">
    <property type="term" value="F:ATP binding"/>
    <property type="evidence" value="ECO:0007669"/>
    <property type="project" value="InterPro"/>
</dbReference>
<dbReference type="InterPro" id="IPR027785">
    <property type="entry name" value="UvrD-like_helicase_C"/>
</dbReference>
<gene>
    <name evidence="2" type="primary">recD_1</name>
    <name evidence="2" type="ORF">NCTC12965_04439</name>
</gene>
<dbReference type="PROSITE" id="PS51657">
    <property type="entry name" value="PSRV_HELICASE"/>
    <property type="match status" value="1"/>
</dbReference>
<dbReference type="CDD" id="cd18809">
    <property type="entry name" value="SF1_C_RecD"/>
    <property type="match status" value="1"/>
</dbReference>
<dbReference type="AlphaFoldDB" id="A0A4U9V0W5"/>
<dbReference type="EMBL" id="CABEEZ010000097">
    <property type="protein sequence ID" value="VTR40025.1"/>
    <property type="molecule type" value="Genomic_DNA"/>
</dbReference>
<accession>A0A4U9V0W5</accession>
<dbReference type="Gene3D" id="3.40.50.300">
    <property type="entry name" value="P-loop containing nucleotide triphosphate hydrolases"/>
    <property type="match status" value="1"/>
</dbReference>
<proteinExistence type="predicted"/>
<keyword evidence="2" id="KW-0378">Hydrolase</keyword>
<sequence length="118" mass="12642">MIGRNDSALGLFNGDIGIALPGEGGELRVHFQLPDGSIKSVQPSRLPAHETAYAMTVHKSQGSEFDHTALVLPNHFLPVLTRELVYTAITRARQRLSLYAVDKVLVALSAPPRSAAAG</sequence>
<evidence type="ECO:0000259" key="1">
    <source>
        <dbReference type="PROSITE" id="PS51657"/>
    </source>
</evidence>
<dbReference type="InterPro" id="IPR027417">
    <property type="entry name" value="P-loop_NTPase"/>
</dbReference>